<organism evidence="3">
    <name type="scientific">Phaeocystis antarctica</name>
    <dbReference type="NCBI Taxonomy" id="33657"/>
    <lineage>
        <taxon>Eukaryota</taxon>
        <taxon>Haptista</taxon>
        <taxon>Haptophyta</taxon>
        <taxon>Prymnesiophyceae</taxon>
        <taxon>Phaeocystales</taxon>
        <taxon>Phaeocystaceae</taxon>
        <taxon>Phaeocystis</taxon>
    </lineage>
</organism>
<evidence type="ECO:0008006" key="4">
    <source>
        <dbReference type="Google" id="ProtNLM"/>
    </source>
</evidence>
<sequence length="155" mass="16703">MRVPAMHMSASARLAVSLSMATLVTRDNPLVCTPLEMTHAKADLEEKQSLVQLGLAKGLFVKEACPPTSIAEEDVNWHEMGLVTAVRIAEPCPIGRRLSLPLRNRGVSKPKQLKLPSMGDAVSRVLKPGTGRTLKRGTAQPTSEGQALSKWLGRG</sequence>
<dbReference type="EMBL" id="HBEP01021443">
    <property type="protein sequence ID" value="CAD8492388.1"/>
    <property type="molecule type" value="Transcribed_RNA"/>
</dbReference>
<protein>
    <recommendedName>
        <fullName evidence="4">DNA-directed RNA polymerase</fullName>
    </recommendedName>
</protein>
<dbReference type="AlphaFoldDB" id="A0A7S0EQZ2"/>
<proteinExistence type="predicted"/>
<evidence type="ECO:0000313" key="3">
    <source>
        <dbReference type="EMBL" id="CAD8492388.1"/>
    </source>
</evidence>
<gene>
    <name evidence="3" type="ORF">PANT1444_LOCUS12033</name>
</gene>
<name>A0A7S0EQZ2_9EUKA</name>
<evidence type="ECO:0000256" key="2">
    <source>
        <dbReference type="SAM" id="SignalP"/>
    </source>
</evidence>
<evidence type="ECO:0000256" key="1">
    <source>
        <dbReference type="SAM" id="MobiDB-lite"/>
    </source>
</evidence>
<feature type="region of interest" description="Disordered" evidence="1">
    <location>
        <begin position="129"/>
        <end position="155"/>
    </location>
</feature>
<accession>A0A7S0EQZ2</accession>
<feature type="signal peptide" evidence="2">
    <location>
        <begin position="1"/>
        <end position="26"/>
    </location>
</feature>
<keyword evidence="2" id="KW-0732">Signal</keyword>
<reference evidence="3" key="1">
    <citation type="submission" date="2021-01" db="EMBL/GenBank/DDBJ databases">
        <authorList>
            <person name="Corre E."/>
            <person name="Pelletier E."/>
            <person name="Niang G."/>
            <person name="Scheremetjew M."/>
            <person name="Finn R."/>
            <person name="Kale V."/>
            <person name="Holt S."/>
            <person name="Cochrane G."/>
            <person name="Meng A."/>
            <person name="Brown T."/>
            <person name="Cohen L."/>
        </authorList>
    </citation>
    <scope>NUCLEOTIDE SEQUENCE</scope>
    <source>
        <strain evidence="3">CCMP1374</strain>
    </source>
</reference>
<feature type="chain" id="PRO_5030883261" description="DNA-directed RNA polymerase" evidence="2">
    <location>
        <begin position="27"/>
        <end position="155"/>
    </location>
</feature>